<dbReference type="InterPro" id="IPR012936">
    <property type="entry name" value="Erv_C"/>
</dbReference>
<evidence type="ECO:0000256" key="2">
    <source>
        <dbReference type="ARBA" id="ARBA00022692"/>
    </source>
</evidence>
<protein>
    <recommendedName>
        <fullName evidence="7">Thioredoxin domain-containing protein</fullName>
    </recommendedName>
</protein>
<keyword evidence="4 6" id="KW-1133">Transmembrane helix</keyword>
<evidence type="ECO:0000256" key="6">
    <source>
        <dbReference type="SAM" id="Phobius"/>
    </source>
</evidence>
<organism evidence="8 9">
    <name type="scientific">Elliptochloris bilobata</name>
    <dbReference type="NCBI Taxonomy" id="381761"/>
    <lineage>
        <taxon>Eukaryota</taxon>
        <taxon>Viridiplantae</taxon>
        <taxon>Chlorophyta</taxon>
        <taxon>core chlorophytes</taxon>
        <taxon>Trebouxiophyceae</taxon>
        <taxon>Trebouxiophyceae incertae sedis</taxon>
        <taxon>Elliptochloris clade</taxon>
        <taxon>Elliptochloris</taxon>
    </lineage>
</organism>
<dbReference type="InterPro" id="IPR013766">
    <property type="entry name" value="Thioredoxin_domain"/>
</dbReference>
<feature type="transmembrane region" description="Helical" evidence="6">
    <location>
        <begin position="21"/>
        <end position="45"/>
    </location>
</feature>
<evidence type="ECO:0000256" key="5">
    <source>
        <dbReference type="ARBA" id="ARBA00023136"/>
    </source>
</evidence>
<dbReference type="CDD" id="cd02961">
    <property type="entry name" value="PDI_a_family"/>
    <property type="match status" value="1"/>
</dbReference>
<dbReference type="Pfam" id="PF13850">
    <property type="entry name" value="ERGIC_N"/>
    <property type="match status" value="1"/>
</dbReference>
<keyword evidence="3" id="KW-0732">Signal</keyword>
<dbReference type="Pfam" id="PF00085">
    <property type="entry name" value="Thioredoxin"/>
    <property type="match status" value="1"/>
</dbReference>
<dbReference type="GO" id="GO:0005783">
    <property type="term" value="C:endoplasmic reticulum"/>
    <property type="evidence" value="ECO:0007669"/>
    <property type="project" value="TreeGrafter"/>
</dbReference>
<dbReference type="AlphaFoldDB" id="A0AAW1RHA8"/>
<evidence type="ECO:0000259" key="7">
    <source>
        <dbReference type="PROSITE" id="PS51352"/>
    </source>
</evidence>
<accession>A0AAW1RHA8</accession>
<keyword evidence="2 6" id="KW-0812">Transmembrane</keyword>
<proteinExistence type="predicted"/>
<evidence type="ECO:0000256" key="4">
    <source>
        <dbReference type="ARBA" id="ARBA00022989"/>
    </source>
</evidence>
<reference evidence="8 9" key="1">
    <citation type="journal article" date="2024" name="Nat. Commun.">
        <title>Phylogenomics reveals the evolutionary origins of lichenization in chlorophyte algae.</title>
        <authorList>
            <person name="Puginier C."/>
            <person name="Libourel C."/>
            <person name="Otte J."/>
            <person name="Skaloud P."/>
            <person name="Haon M."/>
            <person name="Grisel S."/>
            <person name="Petersen M."/>
            <person name="Berrin J.G."/>
            <person name="Delaux P.M."/>
            <person name="Dal Grande F."/>
            <person name="Keller J."/>
        </authorList>
    </citation>
    <scope>NUCLEOTIDE SEQUENCE [LARGE SCALE GENOMIC DNA]</scope>
    <source>
        <strain evidence="8 9">SAG 245.80</strain>
    </source>
</reference>
<feature type="transmembrane region" description="Helical" evidence="6">
    <location>
        <begin position="432"/>
        <end position="457"/>
    </location>
</feature>
<dbReference type="SUPFAM" id="SSF52833">
    <property type="entry name" value="Thioredoxin-like"/>
    <property type="match status" value="1"/>
</dbReference>
<dbReference type="InterPro" id="IPR039542">
    <property type="entry name" value="Erv_N"/>
</dbReference>
<evidence type="ECO:0000313" key="8">
    <source>
        <dbReference type="EMBL" id="KAK9832652.1"/>
    </source>
</evidence>
<comment type="subcellular location">
    <subcellularLocation>
        <location evidence="1">Membrane</location>
        <topology evidence="1">Single-pass membrane protein</topology>
    </subcellularLocation>
</comment>
<dbReference type="FunFam" id="3.40.30.10:FF:000174">
    <property type="entry name" value="Protein disulfide-isomerase 5-4"/>
    <property type="match status" value="1"/>
</dbReference>
<sequence>MGKTLQKLQKLDFFRKIPTDLTEATFAGASISLFAAVSIILLLGMELSSFLRVQTSSEMVVDRSAQGDLLRISFNISFPSLSCEFATLDVSDALGTKRLNLTKTIRKLPIGQDLNRAGYYQHEDVSALHIEYDAFGAHNMSDAEYSTPITHDHFKETLSSYSISVINFYAPWCHWCQRLEPTWEKVAQEVHKRYPEGDGRLRFAKVDCVAEQAMCQEHQVAGYPSIRVFRAGHDEINLHGVKDHEAYIGDRTYDSLLAFAENLAVSAGQPHHYVRGVTRMAKTSGCALSGFVLVKKVPGSMHFLAKSPSHTFDYSTQNLSHVVNYFYFGSKPSPRRRAELEKLHPAGLTDDWADKLAGHEFYSHNQKATFEHYLQVVRTTIEPAHRPRENSYDAYEYTAHSHTYNSFEIPSAKFSYALSPVQIIVAEQRRAWYHFVTTTCAVVGGVFTVAGICDGIFHTSVKLTKKLELGKQT</sequence>
<keyword evidence="5 6" id="KW-0472">Membrane</keyword>
<dbReference type="InterPro" id="IPR045888">
    <property type="entry name" value="Erv"/>
</dbReference>
<feature type="domain" description="Thioredoxin" evidence="7">
    <location>
        <begin position="108"/>
        <end position="265"/>
    </location>
</feature>
<dbReference type="Proteomes" id="UP001445335">
    <property type="component" value="Unassembled WGS sequence"/>
</dbReference>
<comment type="caution">
    <text evidence="8">The sequence shown here is derived from an EMBL/GenBank/DDBJ whole genome shotgun (WGS) entry which is preliminary data.</text>
</comment>
<gene>
    <name evidence="8" type="ORF">WJX81_007592</name>
</gene>
<dbReference type="PANTHER" id="PTHR10984">
    <property type="entry name" value="ENDOPLASMIC RETICULUM-GOLGI INTERMEDIATE COMPARTMENT PROTEIN"/>
    <property type="match status" value="1"/>
</dbReference>
<name>A0AAW1RHA8_9CHLO</name>
<dbReference type="GO" id="GO:0030134">
    <property type="term" value="C:COPII-coated ER to Golgi transport vesicle"/>
    <property type="evidence" value="ECO:0007669"/>
    <property type="project" value="TreeGrafter"/>
</dbReference>
<dbReference type="Gene3D" id="3.40.30.10">
    <property type="entry name" value="Glutaredoxin"/>
    <property type="match status" value="1"/>
</dbReference>
<evidence type="ECO:0000313" key="9">
    <source>
        <dbReference type="Proteomes" id="UP001445335"/>
    </source>
</evidence>
<evidence type="ECO:0000256" key="3">
    <source>
        <dbReference type="ARBA" id="ARBA00022729"/>
    </source>
</evidence>
<dbReference type="Pfam" id="PF07970">
    <property type="entry name" value="COPIIcoated_ERV"/>
    <property type="match status" value="1"/>
</dbReference>
<dbReference type="GO" id="GO:0016020">
    <property type="term" value="C:membrane"/>
    <property type="evidence" value="ECO:0007669"/>
    <property type="project" value="UniProtKB-SubCell"/>
</dbReference>
<dbReference type="EMBL" id="JALJOU010000040">
    <property type="protein sequence ID" value="KAK9832652.1"/>
    <property type="molecule type" value="Genomic_DNA"/>
</dbReference>
<keyword evidence="9" id="KW-1185">Reference proteome</keyword>
<dbReference type="InterPro" id="IPR036249">
    <property type="entry name" value="Thioredoxin-like_sf"/>
</dbReference>
<dbReference type="PROSITE" id="PS51352">
    <property type="entry name" value="THIOREDOXIN_2"/>
    <property type="match status" value="1"/>
</dbReference>
<evidence type="ECO:0000256" key="1">
    <source>
        <dbReference type="ARBA" id="ARBA00004167"/>
    </source>
</evidence>
<dbReference type="PANTHER" id="PTHR10984:SF37">
    <property type="entry name" value="PROTEIN DISULFIDE-ISOMERASE 5-3"/>
    <property type="match status" value="1"/>
</dbReference>